<evidence type="ECO:0000256" key="12">
    <source>
        <dbReference type="ARBA" id="ARBA00022884"/>
    </source>
</evidence>
<feature type="domain" description="RRM" evidence="19">
    <location>
        <begin position="333"/>
        <end position="403"/>
    </location>
</feature>
<evidence type="ECO:0000256" key="17">
    <source>
        <dbReference type="PROSITE-ProRule" id="PRU00176"/>
    </source>
</evidence>
<evidence type="ECO:0000256" key="3">
    <source>
        <dbReference type="ARBA" id="ARBA00004642"/>
    </source>
</evidence>
<protein>
    <recommendedName>
        <fullName evidence="19">RRM domain-containing protein</fullName>
    </recommendedName>
</protein>
<dbReference type="InterPro" id="IPR041337">
    <property type="entry name" value="hnRNP_Q_AcD"/>
</dbReference>
<dbReference type="PANTHER" id="PTHR21245">
    <property type="entry name" value="HETEROGENEOUS NUCLEAR RIBONUCLEOPROTEIN"/>
    <property type="match status" value="1"/>
</dbReference>
<dbReference type="NCBIfam" id="TIGR01648">
    <property type="entry name" value="hnRNP-R-Q"/>
    <property type="match status" value="1"/>
</dbReference>
<dbReference type="InterPro" id="IPR035979">
    <property type="entry name" value="RBD_domain_sf"/>
</dbReference>
<evidence type="ECO:0000313" key="21">
    <source>
        <dbReference type="Proteomes" id="UP000593565"/>
    </source>
</evidence>
<feature type="compositionally biased region" description="Polar residues" evidence="18">
    <location>
        <begin position="563"/>
        <end position="573"/>
    </location>
</feature>
<keyword evidence="4" id="KW-0963">Cytoplasm</keyword>
<dbReference type="CDD" id="cd21067">
    <property type="entry name" value="NURR_hnRNPR"/>
    <property type="match status" value="1"/>
</dbReference>
<dbReference type="Pfam" id="PF18360">
    <property type="entry name" value="hnRNP_Q_AcD"/>
    <property type="match status" value="1"/>
</dbReference>
<reference evidence="20 21" key="1">
    <citation type="submission" date="2020-02" db="EMBL/GenBank/DDBJ databases">
        <title>A chromosome-scale genome assembly of the black bullhead catfish (Ameiurus melas).</title>
        <authorList>
            <person name="Wen M."/>
            <person name="Zham M."/>
            <person name="Cabau C."/>
            <person name="Klopp C."/>
            <person name="Donnadieu C."/>
            <person name="Roques C."/>
            <person name="Bouchez O."/>
            <person name="Lampietro C."/>
            <person name="Jouanno E."/>
            <person name="Herpin A."/>
            <person name="Louis A."/>
            <person name="Berthelot C."/>
            <person name="Parey E."/>
            <person name="Roest-Crollius H."/>
            <person name="Braasch I."/>
            <person name="Postlethwait J."/>
            <person name="Robinson-Rechavi M."/>
            <person name="Echchiki A."/>
            <person name="Begum T."/>
            <person name="Montfort J."/>
            <person name="Schartl M."/>
            <person name="Bobe J."/>
            <person name="Guiguen Y."/>
        </authorList>
    </citation>
    <scope>NUCLEOTIDE SEQUENCE [LARGE SCALE GENOMIC DNA]</scope>
    <source>
        <strain evidence="20">M_S1</strain>
        <tissue evidence="20">Blood</tissue>
    </source>
</reference>
<evidence type="ECO:0000256" key="9">
    <source>
        <dbReference type="ARBA" id="ARBA00022824"/>
    </source>
</evidence>
<keyword evidence="16" id="KW-0687">Ribonucleoprotein</keyword>
<dbReference type="PROSITE" id="PS50102">
    <property type="entry name" value="RRM"/>
    <property type="match status" value="3"/>
</dbReference>
<evidence type="ECO:0000256" key="10">
    <source>
        <dbReference type="ARBA" id="ARBA00022843"/>
    </source>
</evidence>
<feature type="compositionally biased region" description="Basic residues" evidence="18">
    <location>
        <begin position="601"/>
        <end position="615"/>
    </location>
</feature>
<gene>
    <name evidence="20" type="ORF">AMELA_G00162840</name>
</gene>
<dbReference type="FunFam" id="3.30.70.330:FF:000024">
    <property type="entry name" value="Heterogeneous nuclear ribonucleoprotein q isoform"/>
    <property type="match status" value="1"/>
</dbReference>
<keyword evidence="21" id="KW-1185">Reference proteome</keyword>
<dbReference type="AlphaFoldDB" id="A0A7J6AIB3"/>
<evidence type="ECO:0000256" key="15">
    <source>
        <dbReference type="ARBA" id="ARBA00023242"/>
    </source>
</evidence>
<evidence type="ECO:0000259" key="19">
    <source>
        <dbReference type="PROSITE" id="PS50102"/>
    </source>
</evidence>
<keyword evidence="14" id="KW-0508">mRNA splicing</keyword>
<dbReference type="CDD" id="cd12482">
    <property type="entry name" value="RRM1_hnRNPR"/>
    <property type="match status" value="1"/>
</dbReference>
<dbReference type="CDD" id="cd12250">
    <property type="entry name" value="RRM2_hnRNPR_like"/>
    <property type="match status" value="1"/>
</dbReference>
<keyword evidence="12 17" id="KW-0694">RNA-binding</keyword>
<evidence type="ECO:0000256" key="4">
    <source>
        <dbReference type="ARBA" id="ARBA00022490"/>
    </source>
</evidence>
<evidence type="ECO:0000256" key="14">
    <source>
        <dbReference type="ARBA" id="ARBA00023187"/>
    </source>
</evidence>
<dbReference type="GO" id="GO:0008380">
    <property type="term" value="P:RNA splicing"/>
    <property type="evidence" value="ECO:0007669"/>
    <property type="project" value="UniProtKB-KW"/>
</dbReference>
<feature type="region of interest" description="Disordered" evidence="18">
    <location>
        <begin position="404"/>
        <end position="446"/>
    </location>
</feature>
<dbReference type="SUPFAM" id="SSF54928">
    <property type="entry name" value="RNA-binding domain, RBD"/>
    <property type="match status" value="3"/>
</dbReference>
<evidence type="ECO:0000256" key="11">
    <source>
        <dbReference type="ARBA" id="ARBA00022848"/>
    </source>
</evidence>
<name>A0A7J6AIB3_AMEME</name>
<evidence type="ECO:0000256" key="13">
    <source>
        <dbReference type="ARBA" id="ARBA00022990"/>
    </source>
</evidence>
<feature type="domain" description="RRM" evidence="19">
    <location>
        <begin position="238"/>
        <end position="320"/>
    </location>
</feature>
<organism evidence="20 21">
    <name type="scientific">Ameiurus melas</name>
    <name type="common">Black bullhead</name>
    <name type="synonym">Silurus melas</name>
    <dbReference type="NCBI Taxonomy" id="219545"/>
    <lineage>
        <taxon>Eukaryota</taxon>
        <taxon>Metazoa</taxon>
        <taxon>Chordata</taxon>
        <taxon>Craniata</taxon>
        <taxon>Vertebrata</taxon>
        <taxon>Euteleostomi</taxon>
        <taxon>Actinopterygii</taxon>
        <taxon>Neopterygii</taxon>
        <taxon>Teleostei</taxon>
        <taxon>Ostariophysi</taxon>
        <taxon>Siluriformes</taxon>
        <taxon>Ictaluridae</taxon>
        <taxon>Ameiurus</taxon>
    </lineage>
</organism>
<dbReference type="SMART" id="SM00360">
    <property type="entry name" value="RRM"/>
    <property type="match status" value="3"/>
</dbReference>
<sequence>MLCSCKRRRRAHGRLGTHTENYQTLLDAGLPQKVAESLDNIFQTGLVAYADLDERAIDALREFNEEGALSVLQQFKESDLSHVQNKSAFLCGVMKTYRQREKQGSKIQESTKGPDESKIKTLLERTGYTLDVTTGQRKYGGPPPESVFSGTQPGIGTEVFVGKIPRDLYEDELVPLFEKAGPIWDLRLMMDPLSGQNRGYAFITFCSKDAAQEAVKLCDNYEIRPGKYLGVCISVANNRLFVGSIPKNKTRESILEDFGKVTEGLQEVILYTQADDKKKNRGFCFLEYEDHKSAAQARRRLMSGKIKVWGNPVTVEWADPVAEPDPEVMAKVKVLFVRKLATSVTEELLEKTFSQFGKLERVKKLKDYAFVHFEERDAAVKAMEEMNGKELGGEEIEIVLAKPPDKKRKERQAARQTSRNTGYDDYYYYPPPRMPPPGRVRGRGGRGGYSYPPDYYGYEEYYDDYYGDVATEGAVELRPLPECVGFPRLVAEVAMCRGEAPPWGQDEEDAEEGEAALSNHPGVDVAPGVPVGIVVATWVERERQTCLTNQIPNDARRPISRTGGRSQSLSSRYSKGATTPVTTTATTPWSSPKIPMGSSGSRRHAHHPPIKRVCQ</sequence>
<dbReference type="Proteomes" id="UP000593565">
    <property type="component" value="Unassembled WGS sequence"/>
</dbReference>
<feature type="domain" description="RRM" evidence="19">
    <location>
        <begin position="157"/>
        <end position="236"/>
    </location>
</feature>
<feature type="compositionally biased region" description="Low complexity" evidence="18">
    <location>
        <begin position="577"/>
        <end position="588"/>
    </location>
</feature>
<dbReference type="GO" id="GO:0005681">
    <property type="term" value="C:spliceosomal complex"/>
    <property type="evidence" value="ECO:0007669"/>
    <property type="project" value="UniProtKB-KW"/>
</dbReference>
<keyword evidence="6" id="KW-0507">mRNA processing</keyword>
<evidence type="ECO:0000256" key="5">
    <source>
        <dbReference type="ARBA" id="ARBA00022499"/>
    </source>
</evidence>
<evidence type="ECO:0000313" key="20">
    <source>
        <dbReference type="EMBL" id="KAF4081591.1"/>
    </source>
</evidence>
<keyword evidence="13" id="KW-0007">Acetylation</keyword>
<keyword evidence="5" id="KW-1017">Isopeptide bond</keyword>
<evidence type="ECO:0000256" key="7">
    <source>
        <dbReference type="ARBA" id="ARBA00022728"/>
    </source>
</evidence>
<evidence type="ECO:0000256" key="2">
    <source>
        <dbReference type="ARBA" id="ARBA00004496"/>
    </source>
</evidence>
<evidence type="ECO:0000256" key="16">
    <source>
        <dbReference type="ARBA" id="ARBA00023274"/>
    </source>
</evidence>
<accession>A0A7J6AIB3</accession>
<dbReference type="InterPro" id="IPR012677">
    <property type="entry name" value="Nucleotide-bd_a/b_plait_sf"/>
</dbReference>
<dbReference type="InterPro" id="IPR000504">
    <property type="entry name" value="RRM_dom"/>
</dbReference>
<keyword evidence="15" id="KW-0539">Nucleus</keyword>
<keyword evidence="10" id="KW-0832">Ubl conjugation</keyword>
<comment type="subcellular location">
    <subcellularLocation>
        <location evidence="2">Cytoplasm</location>
    </subcellularLocation>
    <subcellularLocation>
        <location evidence="1">Microsome</location>
    </subcellularLocation>
    <subcellularLocation>
        <location evidence="3">Nucleus</location>
        <location evidence="3">Nucleoplasm</location>
    </subcellularLocation>
</comment>
<dbReference type="GO" id="GO:0005737">
    <property type="term" value="C:cytoplasm"/>
    <property type="evidence" value="ECO:0007669"/>
    <property type="project" value="UniProtKB-SubCell"/>
</dbReference>
<dbReference type="InterPro" id="IPR006535">
    <property type="entry name" value="HnRNP_R/Q_splicing_fac"/>
</dbReference>
<dbReference type="InterPro" id="IPR034410">
    <property type="entry name" value="hnRNPR_RRM1"/>
</dbReference>
<keyword evidence="8" id="KW-0677">Repeat</keyword>
<evidence type="ECO:0000256" key="6">
    <source>
        <dbReference type="ARBA" id="ARBA00022664"/>
    </source>
</evidence>
<feature type="region of interest" description="Disordered" evidence="18">
    <location>
        <begin position="549"/>
        <end position="615"/>
    </location>
</feature>
<feature type="compositionally biased region" description="Pro residues" evidence="18">
    <location>
        <begin position="429"/>
        <end position="438"/>
    </location>
</feature>
<proteinExistence type="predicted"/>
<evidence type="ECO:0000256" key="18">
    <source>
        <dbReference type="SAM" id="MobiDB-lite"/>
    </source>
</evidence>
<keyword evidence="7" id="KW-0747">Spliceosome</keyword>
<dbReference type="FunFam" id="3.30.70.330:FF:000023">
    <property type="entry name" value="Heterogeneous nuclear ribonucleoprotein q isoform"/>
    <property type="match status" value="1"/>
</dbReference>
<dbReference type="GO" id="GO:0005654">
    <property type="term" value="C:nucleoplasm"/>
    <property type="evidence" value="ECO:0007669"/>
    <property type="project" value="UniProtKB-SubCell"/>
</dbReference>
<dbReference type="GO" id="GO:0006397">
    <property type="term" value="P:mRNA processing"/>
    <property type="evidence" value="ECO:0007669"/>
    <property type="project" value="UniProtKB-KW"/>
</dbReference>
<dbReference type="CDD" id="cd12494">
    <property type="entry name" value="RRM3_hnRNPR"/>
    <property type="match status" value="1"/>
</dbReference>
<keyword evidence="11" id="KW-0492">Microsome</keyword>
<comment type="caution">
    <text evidence="20">The sequence shown here is derived from an EMBL/GenBank/DDBJ whole genome shotgun (WGS) entry which is preliminary data.</text>
</comment>
<evidence type="ECO:0000256" key="8">
    <source>
        <dbReference type="ARBA" id="ARBA00022737"/>
    </source>
</evidence>
<dbReference type="EMBL" id="JAAGNN010000013">
    <property type="protein sequence ID" value="KAF4081591.1"/>
    <property type="molecule type" value="Genomic_DNA"/>
</dbReference>
<evidence type="ECO:0000256" key="1">
    <source>
        <dbReference type="ARBA" id="ARBA00004144"/>
    </source>
</evidence>
<keyword evidence="9" id="KW-0256">Endoplasmic reticulum</keyword>
<dbReference type="Pfam" id="PF00076">
    <property type="entry name" value="RRM_1"/>
    <property type="match status" value="3"/>
</dbReference>
<dbReference type="Gene3D" id="3.30.70.330">
    <property type="match status" value="3"/>
</dbReference>
<dbReference type="GO" id="GO:0003723">
    <property type="term" value="F:RNA binding"/>
    <property type="evidence" value="ECO:0007669"/>
    <property type="project" value="UniProtKB-UniRule"/>
</dbReference>
<dbReference type="FunFam" id="3.30.70.330:FF:000027">
    <property type="entry name" value="Heterogeneous nuclear ribonucleoprotein q isoform"/>
    <property type="match status" value="1"/>
</dbReference>